<evidence type="ECO:0000313" key="2">
    <source>
        <dbReference type="Proteomes" id="UP001497680"/>
    </source>
</evidence>
<sequence>MSKIVHDFITAIKGIRGAGDTIRGEVMDATDRVFDNKFNHKETEEAQAKNRALAEKGRQEMRDADLLIGRHDFDPKDEPATVATPTATTTTTTTDTTTTATGPAPTLPPRTVPVTTAEEGVKDVK</sequence>
<evidence type="ECO:0000313" key="1">
    <source>
        <dbReference type="EMBL" id="KAI6086444.1"/>
    </source>
</evidence>
<organism evidence="1 2">
    <name type="scientific">Hypoxylon rubiginosum</name>
    <dbReference type="NCBI Taxonomy" id="110542"/>
    <lineage>
        <taxon>Eukaryota</taxon>
        <taxon>Fungi</taxon>
        <taxon>Dikarya</taxon>
        <taxon>Ascomycota</taxon>
        <taxon>Pezizomycotina</taxon>
        <taxon>Sordariomycetes</taxon>
        <taxon>Xylariomycetidae</taxon>
        <taxon>Xylariales</taxon>
        <taxon>Hypoxylaceae</taxon>
        <taxon>Hypoxylon</taxon>
    </lineage>
</organism>
<name>A0ACC0D1A2_9PEZI</name>
<proteinExistence type="predicted"/>
<dbReference type="EMBL" id="MU394315">
    <property type="protein sequence ID" value="KAI6086444.1"/>
    <property type="molecule type" value="Genomic_DNA"/>
</dbReference>
<keyword evidence="2" id="KW-1185">Reference proteome</keyword>
<comment type="caution">
    <text evidence="1">The sequence shown here is derived from an EMBL/GenBank/DDBJ whole genome shotgun (WGS) entry which is preliminary data.</text>
</comment>
<gene>
    <name evidence="1" type="ORF">F4821DRAFT_259910</name>
</gene>
<protein>
    <submittedName>
        <fullName evidence="1">Uncharacterized protein</fullName>
    </submittedName>
</protein>
<reference evidence="1 2" key="1">
    <citation type="journal article" date="2022" name="New Phytol.">
        <title>Ecological generalism drives hyperdiversity of secondary metabolite gene clusters in xylarialean endophytes.</title>
        <authorList>
            <person name="Franco M.E.E."/>
            <person name="Wisecaver J.H."/>
            <person name="Arnold A.E."/>
            <person name="Ju Y.M."/>
            <person name="Slot J.C."/>
            <person name="Ahrendt S."/>
            <person name="Moore L.P."/>
            <person name="Eastman K.E."/>
            <person name="Scott K."/>
            <person name="Konkel Z."/>
            <person name="Mondo S.J."/>
            <person name="Kuo A."/>
            <person name="Hayes R.D."/>
            <person name="Haridas S."/>
            <person name="Andreopoulos B."/>
            <person name="Riley R."/>
            <person name="LaButti K."/>
            <person name="Pangilinan J."/>
            <person name="Lipzen A."/>
            <person name="Amirebrahimi M."/>
            <person name="Yan J."/>
            <person name="Adam C."/>
            <person name="Keymanesh K."/>
            <person name="Ng V."/>
            <person name="Louie K."/>
            <person name="Northen T."/>
            <person name="Drula E."/>
            <person name="Henrissat B."/>
            <person name="Hsieh H.M."/>
            <person name="Youens-Clark K."/>
            <person name="Lutzoni F."/>
            <person name="Miadlikowska J."/>
            <person name="Eastwood D.C."/>
            <person name="Hamelin R.C."/>
            <person name="Grigoriev I.V."/>
            <person name="U'Ren J.M."/>
        </authorList>
    </citation>
    <scope>NUCLEOTIDE SEQUENCE [LARGE SCALE GENOMIC DNA]</scope>
    <source>
        <strain evidence="1 2">ER1909</strain>
    </source>
</reference>
<dbReference type="Proteomes" id="UP001497680">
    <property type="component" value="Unassembled WGS sequence"/>
</dbReference>
<accession>A0ACC0D1A2</accession>